<keyword evidence="2" id="KW-1003">Cell membrane</keyword>
<dbReference type="InterPro" id="IPR014353">
    <property type="entry name" value="Membr-bd_ADH_cyt_c"/>
</dbReference>
<dbReference type="SUPFAM" id="SSF46626">
    <property type="entry name" value="Cytochrome c"/>
    <property type="match status" value="3"/>
</dbReference>
<feature type="domain" description="Cytochrome c" evidence="11">
    <location>
        <begin position="202"/>
        <end position="315"/>
    </location>
</feature>
<keyword evidence="6" id="KW-0677">Repeat</keyword>
<keyword evidence="3 9" id="KW-0349">Heme</keyword>
<dbReference type="GO" id="GO:0016614">
    <property type="term" value="F:oxidoreductase activity, acting on CH-OH group of donors"/>
    <property type="evidence" value="ECO:0007669"/>
    <property type="project" value="InterPro"/>
</dbReference>
<feature type="binding site" description="covalent" evidence="9">
    <location>
        <position position="70"/>
    </location>
    <ligand>
        <name>heme c</name>
        <dbReference type="ChEBI" id="CHEBI:61717"/>
        <label>1</label>
    </ligand>
</feature>
<comment type="caution">
    <text evidence="12">The sequence shown here is derived from an EMBL/GenBank/DDBJ whole genome shotgun (WGS) entry which is preliminary data.</text>
</comment>
<dbReference type="GO" id="GO:0005506">
    <property type="term" value="F:iron ion binding"/>
    <property type="evidence" value="ECO:0007669"/>
    <property type="project" value="InterPro"/>
</dbReference>
<feature type="binding site" description="covalent" evidence="9">
    <location>
        <position position="73"/>
    </location>
    <ligand>
        <name>heme c</name>
        <dbReference type="ChEBI" id="CHEBI:61717"/>
        <label>1</label>
    </ligand>
</feature>
<evidence type="ECO:0000313" key="13">
    <source>
        <dbReference type="Proteomes" id="UP000018766"/>
    </source>
</evidence>
<evidence type="ECO:0000256" key="5">
    <source>
        <dbReference type="ARBA" id="ARBA00022729"/>
    </source>
</evidence>
<comment type="subcellular location">
    <subcellularLocation>
        <location evidence="1">Cell membrane</location>
    </subcellularLocation>
</comment>
<reference evidence="12 13" key="1">
    <citation type="submission" date="2013-11" db="EMBL/GenBank/DDBJ databases">
        <title>Genomic analysis of Pelistega sp. HM-7.</title>
        <authorList>
            <person name="Kumbhare S.V."/>
            <person name="Shetty S.A."/>
            <person name="Sharma O."/>
            <person name="Dhotre D.P."/>
        </authorList>
    </citation>
    <scope>NUCLEOTIDE SEQUENCE [LARGE SCALE GENOMIC DNA]</scope>
    <source>
        <strain evidence="12 13">HM-7</strain>
    </source>
</reference>
<evidence type="ECO:0000256" key="4">
    <source>
        <dbReference type="ARBA" id="ARBA00022723"/>
    </source>
</evidence>
<dbReference type="GO" id="GO:0020037">
    <property type="term" value="F:heme binding"/>
    <property type="evidence" value="ECO:0007669"/>
    <property type="project" value="InterPro"/>
</dbReference>
<evidence type="ECO:0000313" key="12">
    <source>
        <dbReference type="EMBL" id="ETD73108.1"/>
    </source>
</evidence>
<name>V8GBJ7_9BURK</name>
<sequence>MNMMKKRYIALLGVAFAGLAAYAGSHLIMSSRQQTLPNAVTDAVSPIDSAFLAEDSLVIKGEYIARTADCIACHTAPGGKEFAGGLAMQTPVGAIYSTNITPEADTGIGNYSLSDFVNAVKHGVRKDKSPLYPAMPYPSYTLMPDEDIKALYAYFMKKVTPVRQANPSNTLPFWMSMRWPVAYWQMLFSPQREFVPDSTKDAKINRGAYLVEGPGHCGACHTPRGLAYQEKAFNMQDNDEFLSGAVVDGWRAKSLRGEGNGLGEWTTDELVMFFKTGRTDKTTAFGAMGDVIEHSTQYMTDDDLMSMSMYLKSLPPVKGRAIERPRQEDKTTDKLLAGSDLSRGALLYTEYCMTCHRADGKGVSRIFPALDDNTAVVANNAQSVIQVTLEGSRMADTKHDRMAFTMPGFEYLGDNDVAEIVNYIRTSWTNNAPKVNAHDVNKVRRFINSKSAHYVGEK</sequence>
<dbReference type="Proteomes" id="UP000018766">
    <property type="component" value="Unassembled WGS sequence"/>
</dbReference>
<dbReference type="Gene3D" id="1.10.760.10">
    <property type="entry name" value="Cytochrome c-like domain"/>
    <property type="match status" value="2"/>
</dbReference>
<dbReference type="GO" id="GO:0005886">
    <property type="term" value="C:plasma membrane"/>
    <property type="evidence" value="ECO:0007669"/>
    <property type="project" value="UniProtKB-SubCell"/>
</dbReference>
<keyword evidence="7 10" id="KW-0408">Iron</keyword>
<accession>V8GBJ7</accession>
<feature type="domain" description="Cytochrome c" evidence="11">
    <location>
        <begin position="56"/>
        <end position="159"/>
    </location>
</feature>
<dbReference type="PANTHER" id="PTHR35008:SF8">
    <property type="entry name" value="ALCOHOL DEHYDROGENASE CYTOCHROME C SUBUNIT"/>
    <property type="match status" value="1"/>
</dbReference>
<dbReference type="Pfam" id="PF00034">
    <property type="entry name" value="Cytochrom_C"/>
    <property type="match status" value="2"/>
</dbReference>
<comment type="cofactor">
    <cofactor evidence="9">
        <name>heme c</name>
        <dbReference type="ChEBI" id="CHEBI:61717"/>
    </cofactor>
    <text evidence="9">Binds 3 heme c groups covalently per subunit.</text>
</comment>
<evidence type="ECO:0000256" key="10">
    <source>
        <dbReference type="PIRSR" id="PIRSR000018-51"/>
    </source>
</evidence>
<evidence type="ECO:0000256" key="2">
    <source>
        <dbReference type="ARBA" id="ARBA00022475"/>
    </source>
</evidence>
<keyword evidence="4 10" id="KW-0479">Metal-binding</keyword>
<protein>
    <submittedName>
        <fullName evidence="12">Alcohol dehydrogenase</fullName>
    </submittedName>
</protein>
<dbReference type="InterPro" id="IPR051459">
    <property type="entry name" value="Cytochrome_c-type_DH"/>
</dbReference>
<feature type="binding site" description="axial binding residue" evidence="10">
    <location>
        <position position="356"/>
    </location>
    <ligand>
        <name>heme c</name>
        <dbReference type="ChEBI" id="CHEBI:61717"/>
        <label>3</label>
    </ligand>
    <ligandPart>
        <name>Fe</name>
        <dbReference type="ChEBI" id="CHEBI:18248"/>
    </ligandPart>
</feature>
<feature type="binding site" description="covalent" evidence="9">
    <location>
        <position position="355"/>
    </location>
    <ligand>
        <name>heme c</name>
        <dbReference type="ChEBI" id="CHEBI:61717"/>
        <label>3</label>
    </ligand>
</feature>
<dbReference type="EMBL" id="AYSV01000001">
    <property type="protein sequence ID" value="ETD73108.1"/>
    <property type="molecule type" value="Genomic_DNA"/>
</dbReference>
<dbReference type="InterPro" id="IPR009056">
    <property type="entry name" value="Cyt_c-like_dom"/>
</dbReference>
<feature type="binding site" description="covalent" evidence="9">
    <location>
        <position position="217"/>
    </location>
    <ligand>
        <name>heme c</name>
        <dbReference type="ChEBI" id="CHEBI:61717"/>
        <label>2</label>
    </ligand>
</feature>
<dbReference type="AlphaFoldDB" id="V8GBJ7"/>
<keyword evidence="8" id="KW-0472">Membrane</keyword>
<evidence type="ECO:0000256" key="7">
    <source>
        <dbReference type="ARBA" id="ARBA00023004"/>
    </source>
</evidence>
<dbReference type="GO" id="GO:0009055">
    <property type="term" value="F:electron transfer activity"/>
    <property type="evidence" value="ECO:0007669"/>
    <property type="project" value="InterPro"/>
</dbReference>
<evidence type="ECO:0000256" key="6">
    <source>
        <dbReference type="ARBA" id="ARBA00022737"/>
    </source>
</evidence>
<evidence type="ECO:0000256" key="9">
    <source>
        <dbReference type="PIRSR" id="PIRSR000018-50"/>
    </source>
</evidence>
<evidence type="ECO:0000256" key="3">
    <source>
        <dbReference type="ARBA" id="ARBA00022617"/>
    </source>
</evidence>
<feature type="binding site" description="covalent" evidence="9">
    <location>
        <position position="220"/>
    </location>
    <ligand>
        <name>heme c</name>
        <dbReference type="ChEBI" id="CHEBI:61717"/>
        <label>2</label>
    </ligand>
</feature>
<dbReference type="PANTHER" id="PTHR35008">
    <property type="entry name" value="BLL4482 PROTEIN-RELATED"/>
    <property type="match status" value="1"/>
</dbReference>
<evidence type="ECO:0000256" key="8">
    <source>
        <dbReference type="ARBA" id="ARBA00023136"/>
    </source>
</evidence>
<dbReference type="PATRIC" id="fig|1414851.3.peg.18"/>
<feature type="binding site" description="axial binding residue" evidence="10">
    <location>
        <position position="221"/>
    </location>
    <ligand>
        <name>heme c</name>
        <dbReference type="ChEBI" id="CHEBI:61717"/>
        <label>2</label>
    </ligand>
    <ligandPart>
        <name>Fe</name>
        <dbReference type="ChEBI" id="CHEBI:18248"/>
    </ligandPart>
</feature>
<evidence type="ECO:0000256" key="1">
    <source>
        <dbReference type="ARBA" id="ARBA00004236"/>
    </source>
</evidence>
<organism evidence="12 13">
    <name type="scientific">Pelistega indica</name>
    <dbReference type="NCBI Taxonomy" id="1414851"/>
    <lineage>
        <taxon>Bacteria</taxon>
        <taxon>Pseudomonadati</taxon>
        <taxon>Pseudomonadota</taxon>
        <taxon>Betaproteobacteria</taxon>
        <taxon>Burkholderiales</taxon>
        <taxon>Alcaligenaceae</taxon>
        <taxon>Pelistega</taxon>
    </lineage>
</organism>
<dbReference type="InterPro" id="IPR036909">
    <property type="entry name" value="Cyt_c-like_dom_sf"/>
</dbReference>
<feature type="binding site" description="covalent" evidence="9">
    <location>
        <position position="352"/>
    </location>
    <ligand>
        <name>heme c</name>
        <dbReference type="ChEBI" id="CHEBI:61717"/>
        <label>3</label>
    </ligand>
</feature>
<proteinExistence type="predicted"/>
<keyword evidence="5" id="KW-0732">Signal</keyword>
<feature type="domain" description="Cytochrome c" evidence="11">
    <location>
        <begin position="339"/>
        <end position="428"/>
    </location>
</feature>
<evidence type="ECO:0000259" key="11">
    <source>
        <dbReference type="PROSITE" id="PS51007"/>
    </source>
</evidence>
<feature type="binding site" description="axial binding residue" evidence="10">
    <location>
        <position position="74"/>
    </location>
    <ligand>
        <name>heme c</name>
        <dbReference type="ChEBI" id="CHEBI:61717"/>
        <label>1</label>
    </ligand>
    <ligandPart>
        <name>Fe</name>
        <dbReference type="ChEBI" id="CHEBI:18248"/>
    </ligandPart>
</feature>
<dbReference type="PIRSF" id="PIRSF000018">
    <property type="entry name" value="Mb_ADH_cyt_c"/>
    <property type="match status" value="1"/>
</dbReference>
<keyword evidence="13" id="KW-1185">Reference proteome</keyword>
<dbReference type="PROSITE" id="PS51007">
    <property type="entry name" value="CYTC"/>
    <property type="match status" value="3"/>
</dbReference>
<gene>
    <name evidence="12" type="ORF">V757_00085</name>
</gene>